<dbReference type="AlphaFoldDB" id="A0AA36MVC7"/>
<evidence type="ECO:0000313" key="3">
    <source>
        <dbReference type="Proteomes" id="UP001178507"/>
    </source>
</evidence>
<feature type="compositionally biased region" description="Basic and acidic residues" evidence="1">
    <location>
        <begin position="108"/>
        <end position="119"/>
    </location>
</feature>
<gene>
    <name evidence="2" type="ORF">EVOR1521_LOCUS11827</name>
</gene>
<name>A0AA36MVC7_9DINO</name>
<feature type="region of interest" description="Disordered" evidence="1">
    <location>
        <begin position="108"/>
        <end position="128"/>
    </location>
</feature>
<protein>
    <submittedName>
        <fullName evidence="2">Uncharacterized protein</fullName>
    </submittedName>
</protein>
<comment type="caution">
    <text evidence="2">The sequence shown here is derived from an EMBL/GenBank/DDBJ whole genome shotgun (WGS) entry which is preliminary data.</text>
</comment>
<sequence length="128" mass="14540">MSLARLLLVSLAASERPAEEQGSRALHTEPVPVEKEAFGYSDLNDKLKQLQTETQEYQRDVKGPVVDQADDWLQQKSRYQDLVQQLNEGMIVEKKLVHKLRTEIRKKATESMKEAEKNLENSTGNTGS</sequence>
<dbReference type="Proteomes" id="UP001178507">
    <property type="component" value="Unassembled WGS sequence"/>
</dbReference>
<evidence type="ECO:0000256" key="1">
    <source>
        <dbReference type="SAM" id="MobiDB-lite"/>
    </source>
</evidence>
<dbReference type="EMBL" id="CAUJNA010001202">
    <property type="protein sequence ID" value="CAJ1385172.1"/>
    <property type="molecule type" value="Genomic_DNA"/>
</dbReference>
<keyword evidence="3" id="KW-1185">Reference proteome</keyword>
<proteinExistence type="predicted"/>
<organism evidence="2 3">
    <name type="scientific">Effrenium voratum</name>
    <dbReference type="NCBI Taxonomy" id="2562239"/>
    <lineage>
        <taxon>Eukaryota</taxon>
        <taxon>Sar</taxon>
        <taxon>Alveolata</taxon>
        <taxon>Dinophyceae</taxon>
        <taxon>Suessiales</taxon>
        <taxon>Symbiodiniaceae</taxon>
        <taxon>Effrenium</taxon>
    </lineage>
</organism>
<reference evidence="2" key="1">
    <citation type="submission" date="2023-08" db="EMBL/GenBank/DDBJ databases">
        <authorList>
            <person name="Chen Y."/>
            <person name="Shah S."/>
            <person name="Dougan E. K."/>
            <person name="Thang M."/>
            <person name="Chan C."/>
        </authorList>
    </citation>
    <scope>NUCLEOTIDE SEQUENCE</scope>
</reference>
<evidence type="ECO:0000313" key="2">
    <source>
        <dbReference type="EMBL" id="CAJ1385172.1"/>
    </source>
</evidence>
<accession>A0AA36MVC7</accession>